<protein>
    <submittedName>
        <fullName evidence="3">Uncharacterized protein</fullName>
    </submittedName>
</protein>
<reference evidence="3" key="1">
    <citation type="submission" date="2018-02" db="EMBL/GenBank/DDBJ databases">
        <authorList>
            <person name="Cohen D.B."/>
            <person name="Kent A.D."/>
        </authorList>
    </citation>
    <scope>NUCLEOTIDE SEQUENCE</scope>
</reference>
<proteinExistence type="predicted"/>
<accession>A0A2N9ESL8</accession>
<feature type="compositionally biased region" description="Basic and acidic residues" evidence="1">
    <location>
        <begin position="1"/>
        <end position="19"/>
    </location>
</feature>
<evidence type="ECO:0000256" key="1">
    <source>
        <dbReference type="SAM" id="MobiDB-lite"/>
    </source>
</evidence>
<evidence type="ECO:0000313" key="3">
    <source>
        <dbReference type="EMBL" id="SPC77865.1"/>
    </source>
</evidence>
<feature type="transmembrane region" description="Helical" evidence="2">
    <location>
        <begin position="70"/>
        <end position="88"/>
    </location>
</feature>
<evidence type="ECO:0000256" key="2">
    <source>
        <dbReference type="SAM" id="Phobius"/>
    </source>
</evidence>
<feature type="transmembrane region" description="Helical" evidence="2">
    <location>
        <begin position="38"/>
        <end position="64"/>
    </location>
</feature>
<sequence>MRKREKQTEPIDIHFDRSSPHPVVRNPRCRLKPRLQALTLWTTLPPCWGIAAMGFGYGLWLILGEFVDDMWLILVDLWLIVVDILLIVKL</sequence>
<keyword evidence="2" id="KW-0472">Membrane</keyword>
<keyword evidence="2" id="KW-0812">Transmembrane</keyword>
<organism evidence="3">
    <name type="scientific">Fagus sylvatica</name>
    <name type="common">Beechnut</name>
    <dbReference type="NCBI Taxonomy" id="28930"/>
    <lineage>
        <taxon>Eukaryota</taxon>
        <taxon>Viridiplantae</taxon>
        <taxon>Streptophyta</taxon>
        <taxon>Embryophyta</taxon>
        <taxon>Tracheophyta</taxon>
        <taxon>Spermatophyta</taxon>
        <taxon>Magnoliopsida</taxon>
        <taxon>eudicotyledons</taxon>
        <taxon>Gunneridae</taxon>
        <taxon>Pentapetalae</taxon>
        <taxon>rosids</taxon>
        <taxon>fabids</taxon>
        <taxon>Fagales</taxon>
        <taxon>Fagaceae</taxon>
        <taxon>Fagus</taxon>
    </lineage>
</organism>
<dbReference type="AlphaFoldDB" id="A0A2N9ESL8"/>
<dbReference type="EMBL" id="OIVN01000298">
    <property type="protein sequence ID" value="SPC77865.1"/>
    <property type="molecule type" value="Genomic_DNA"/>
</dbReference>
<feature type="region of interest" description="Disordered" evidence="1">
    <location>
        <begin position="1"/>
        <end position="20"/>
    </location>
</feature>
<name>A0A2N9ESL8_FAGSY</name>
<gene>
    <name evidence="3" type="ORF">FSB_LOCUS5747</name>
</gene>
<keyword evidence="2" id="KW-1133">Transmembrane helix</keyword>